<evidence type="ECO:0000256" key="8">
    <source>
        <dbReference type="ARBA" id="ARBA00023212"/>
    </source>
</evidence>
<sequence length="88" mass="10311">MDERTVPAQKSGMPKEMQETAFKIASDALKHYQLDKDIASYVKKEFEKKYPSNWNCVVGRSFGSCVMYEEENFVFFYLQGRGFLLYKS</sequence>
<keyword evidence="9" id="KW-0539">Nucleus</keyword>
<keyword evidence="7" id="KW-0653">Protein transport</keyword>
<dbReference type="SMART" id="SM01375">
    <property type="entry name" value="Dynein_light"/>
    <property type="match status" value="1"/>
</dbReference>
<evidence type="ECO:0000256" key="5">
    <source>
        <dbReference type="ARBA" id="ARBA00022701"/>
    </source>
</evidence>
<dbReference type="InterPro" id="IPR037177">
    <property type="entry name" value="DLC_sf"/>
</dbReference>
<evidence type="ECO:0000313" key="12">
    <source>
        <dbReference type="Proteomes" id="UP001497525"/>
    </source>
</evidence>
<evidence type="ECO:0000256" key="3">
    <source>
        <dbReference type="ARBA" id="ARBA00022448"/>
    </source>
</evidence>
<proteinExistence type="inferred from homology"/>
<gene>
    <name evidence="11" type="ORF">CDAUBV1_LOCUS16439</name>
</gene>
<dbReference type="InterPro" id="IPR001372">
    <property type="entry name" value="Dynein_light_chain_typ-1/2"/>
</dbReference>
<evidence type="ECO:0000256" key="1">
    <source>
        <dbReference type="ARBA" id="ARBA00004123"/>
    </source>
</evidence>
<evidence type="ECO:0000313" key="11">
    <source>
        <dbReference type="EMBL" id="CAL5141173.1"/>
    </source>
</evidence>
<dbReference type="AlphaFoldDB" id="A0AAV2TWB2"/>
<keyword evidence="8 10" id="KW-0206">Cytoskeleton</keyword>
<dbReference type="GO" id="GO:0051028">
    <property type="term" value="P:mRNA transport"/>
    <property type="evidence" value="ECO:0007669"/>
    <property type="project" value="UniProtKB-KW"/>
</dbReference>
<dbReference type="PANTHER" id="PTHR11886:SF35">
    <property type="entry name" value="DYNEIN LIGHT CHAIN"/>
    <property type="match status" value="1"/>
</dbReference>
<protein>
    <recommendedName>
        <fullName evidence="10">Dynein light chain</fullName>
    </recommendedName>
</protein>
<dbReference type="PANTHER" id="PTHR11886">
    <property type="entry name" value="DYNEIN LIGHT CHAIN"/>
    <property type="match status" value="1"/>
</dbReference>
<evidence type="ECO:0000256" key="4">
    <source>
        <dbReference type="ARBA" id="ARBA00022490"/>
    </source>
</evidence>
<evidence type="ECO:0000256" key="6">
    <source>
        <dbReference type="ARBA" id="ARBA00022816"/>
    </source>
</evidence>
<dbReference type="GO" id="GO:0007017">
    <property type="term" value="P:microtubule-based process"/>
    <property type="evidence" value="ECO:0007669"/>
    <property type="project" value="InterPro"/>
</dbReference>
<evidence type="ECO:0000256" key="9">
    <source>
        <dbReference type="ARBA" id="ARBA00023242"/>
    </source>
</evidence>
<name>A0AAV2TWB2_CALDB</name>
<dbReference type="Proteomes" id="UP001497525">
    <property type="component" value="Unassembled WGS sequence"/>
</dbReference>
<dbReference type="GO" id="GO:0005874">
    <property type="term" value="C:microtubule"/>
    <property type="evidence" value="ECO:0007669"/>
    <property type="project" value="UniProtKB-KW"/>
</dbReference>
<dbReference type="GO" id="GO:0005868">
    <property type="term" value="C:cytoplasmic dynein complex"/>
    <property type="evidence" value="ECO:0007669"/>
    <property type="project" value="TreeGrafter"/>
</dbReference>
<keyword evidence="10" id="KW-0243">Dynein</keyword>
<dbReference type="Pfam" id="PF01221">
    <property type="entry name" value="Dynein_light"/>
    <property type="match status" value="1"/>
</dbReference>
<dbReference type="GO" id="GO:0045505">
    <property type="term" value="F:dynein intermediate chain binding"/>
    <property type="evidence" value="ECO:0007669"/>
    <property type="project" value="TreeGrafter"/>
</dbReference>
<evidence type="ECO:0000256" key="10">
    <source>
        <dbReference type="RuleBase" id="RU365010"/>
    </source>
</evidence>
<comment type="subcellular location">
    <subcellularLocation>
        <location evidence="2 10">Cytoplasm</location>
        <location evidence="2 10">Cytoskeleton</location>
    </subcellularLocation>
    <subcellularLocation>
        <location evidence="1">Nucleus</location>
    </subcellularLocation>
</comment>
<dbReference type="Gene3D" id="3.30.740.10">
    <property type="entry name" value="Protein Inhibitor Of Neuronal Nitric Oxide Synthase"/>
    <property type="match status" value="1"/>
</dbReference>
<dbReference type="FunFam" id="3.30.740.10:FF:000005">
    <property type="entry name" value="Dynein light chain"/>
    <property type="match status" value="1"/>
</dbReference>
<dbReference type="SUPFAM" id="SSF54648">
    <property type="entry name" value="DLC"/>
    <property type="match status" value="1"/>
</dbReference>
<dbReference type="GO" id="GO:0005634">
    <property type="term" value="C:nucleus"/>
    <property type="evidence" value="ECO:0007669"/>
    <property type="project" value="UniProtKB-SubCell"/>
</dbReference>
<keyword evidence="4 10" id="KW-0963">Cytoplasm</keyword>
<dbReference type="EMBL" id="CAXLJL010000822">
    <property type="protein sequence ID" value="CAL5141173.1"/>
    <property type="molecule type" value="Genomic_DNA"/>
</dbReference>
<comment type="similarity">
    <text evidence="10">Belongs to the dynein light chain family.</text>
</comment>
<keyword evidence="10" id="KW-0505">Motor protein</keyword>
<keyword evidence="6" id="KW-0509">mRNA transport</keyword>
<evidence type="ECO:0000256" key="7">
    <source>
        <dbReference type="ARBA" id="ARBA00022927"/>
    </source>
</evidence>
<accession>A0AAV2TWB2</accession>
<dbReference type="GO" id="GO:0015031">
    <property type="term" value="P:protein transport"/>
    <property type="evidence" value="ECO:0007669"/>
    <property type="project" value="UniProtKB-KW"/>
</dbReference>
<keyword evidence="5 10" id="KW-0493">Microtubule</keyword>
<comment type="caution">
    <text evidence="11">The sequence shown here is derived from an EMBL/GenBank/DDBJ whole genome shotgun (WGS) entry which is preliminary data.</text>
</comment>
<keyword evidence="3" id="KW-0813">Transport</keyword>
<reference evidence="11" key="1">
    <citation type="submission" date="2024-06" db="EMBL/GenBank/DDBJ databases">
        <authorList>
            <person name="Liu X."/>
            <person name="Lenzi L."/>
            <person name="Haldenby T S."/>
            <person name="Uol C."/>
        </authorList>
    </citation>
    <scope>NUCLEOTIDE SEQUENCE</scope>
</reference>
<evidence type="ECO:0000256" key="2">
    <source>
        <dbReference type="ARBA" id="ARBA00004245"/>
    </source>
</evidence>
<organism evidence="11 12">
    <name type="scientific">Calicophoron daubneyi</name>
    <name type="common">Rumen fluke</name>
    <name type="synonym">Paramphistomum daubneyi</name>
    <dbReference type="NCBI Taxonomy" id="300641"/>
    <lineage>
        <taxon>Eukaryota</taxon>
        <taxon>Metazoa</taxon>
        <taxon>Spiralia</taxon>
        <taxon>Lophotrochozoa</taxon>
        <taxon>Platyhelminthes</taxon>
        <taxon>Trematoda</taxon>
        <taxon>Digenea</taxon>
        <taxon>Plagiorchiida</taxon>
        <taxon>Pronocephalata</taxon>
        <taxon>Paramphistomoidea</taxon>
        <taxon>Paramphistomidae</taxon>
        <taxon>Calicophoron</taxon>
    </lineage>
</organism>